<proteinExistence type="inferred from homology"/>
<dbReference type="InterPro" id="IPR011442">
    <property type="entry name" value="TAF6_C"/>
</dbReference>
<name>A0A6P4EAR7_DRORH</name>
<feature type="domain" description="TAF6 C-terminal HEAT repeat" evidence="6">
    <location>
        <begin position="172"/>
        <end position="352"/>
    </location>
</feature>
<dbReference type="InterPro" id="IPR037796">
    <property type="entry name" value="TAF6"/>
</dbReference>
<dbReference type="Gene3D" id="1.25.40.770">
    <property type="entry name" value="TAF6, C-terminal HEAT repeat domain"/>
    <property type="match status" value="1"/>
</dbReference>
<accession>A0A6P4EAR7</accession>
<dbReference type="Pfam" id="PF07571">
    <property type="entry name" value="TAF6_C"/>
    <property type="match status" value="1"/>
</dbReference>
<reference evidence="7" key="3">
    <citation type="submission" date="2025-05" db="UniProtKB">
        <authorList>
            <consortium name="EnsemblMetazoa"/>
        </authorList>
    </citation>
    <scope>IDENTIFICATION</scope>
</reference>
<dbReference type="GO" id="GO:0005669">
    <property type="term" value="C:transcription factor TFIID complex"/>
    <property type="evidence" value="ECO:0007669"/>
    <property type="project" value="InterPro"/>
</dbReference>
<evidence type="ECO:0000256" key="5">
    <source>
        <dbReference type="ARBA" id="ARBA00023242"/>
    </source>
</evidence>
<dbReference type="GeneID" id="108039687"/>
<dbReference type="EnsemblMetazoa" id="XM_017116764.2">
    <property type="protein sequence ID" value="XP_016972253.1"/>
    <property type="gene ID" value="LOC108039687"/>
</dbReference>
<dbReference type="AlphaFoldDB" id="A0A6P4EAR7"/>
<dbReference type="SUPFAM" id="SSF48371">
    <property type="entry name" value="ARM repeat"/>
    <property type="match status" value="1"/>
</dbReference>
<comment type="similarity">
    <text evidence="2">Belongs to the TAF6 family.</text>
</comment>
<evidence type="ECO:0000256" key="1">
    <source>
        <dbReference type="ARBA" id="ARBA00004123"/>
    </source>
</evidence>
<evidence type="ECO:0000313" key="7">
    <source>
        <dbReference type="EnsemblMetazoa" id="XP_016972253.1"/>
    </source>
</evidence>
<evidence type="ECO:0000256" key="3">
    <source>
        <dbReference type="ARBA" id="ARBA00023015"/>
    </source>
</evidence>
<sequence>MWQFENKKTTEMKASNNEVHAKDEGFRKKTFSRRSLAAISLHSTGRELGDGVSQWLSLNLKEDIKNLLNEAGKYMRRIRDHQVCLSHVQQAVRMDDNLPTDVFFRLILREDFSRPLAVKGRTAIGAPTSEPCTVQLFSDLESQAEISLEPAPSLHSGWLKLEQVLLKDCKRYPLTKEQQSFYELITEACVGSSESRRQRALQTLSTDPSLEVLLPTLSEFIADSVVVNVTQQNLSLLLYLMRMVRALLGNSRLSLLQYLHQILPAVLSCLLTKQACPSPGLEDHWALREYSGNIMAQIVRHFDAADNSILPRVIGIYKSALCMQPLTTVFGAVIGLGKMGNHVVRSCILPQIAYLSGRIEPHLTVNGCSSSSLDKLAAKYIRHRVVKICTKVLKNIPDAADLPEQFAVAYGFLGPSLCESIIVERIKVEVMAAAKAETEEASRMQQAKTTSELHKNPTAFISTNQMPSNGVRRTNDIPQSGSNFPPTNGLTGKVPPRISYSPMSHLNMHSITGKPVDCVVSQPAQVPMPQFRNNLIPPTSKHSFSPASNGILPKSNNLFVLPPNKNGFVPPSSNNGRKPINYLLK</sequence>
<dbReference type="PANTHER" id="PTHR10221:SF9">
    <property type="entry name" value="TRANSCRIPTION INITIATION FACTOR TFIID SUBUNIT 6"/>
    <property type="match status" value="1"/>
</dbReference>
<dbReference type="CTD" id="8190"/>
<evidence type="ECO:0000259" key="6">
    <source>
        <dbReference type="Pfam" id="PF07571"/>
    </source>
</evidence>
<dbReference type="GO" id="GO:0003713">
    <property type="term" value="F:transcription coactivator activity"/>
    <property type="evidence" value="ECO:0007669"/>
    <property type="project" value="TreeGrafter"/>
</dbReference>
<evidence type="ECO:0000313" key="9">
    <source>
        <dbReference type="RefSeq" id="XP_016972253.1"/>
    </source>
</evidence>
<evidence type="ECO:0000313" key="8">
    <source>
        <dbReference type="Proteomes" id="UP001652680"/>
    </source>
</evidence>
<dbReference type="CDD" id="cd08050">
    <property type="entry name" value="TAF6C"/>
    <property type="match status" value="1"/>
</dbReference>
<dbReference type="InterPro" id="IPR016024">
    <property type="entry name" value="ARM-type_fold"/>
</dbReference>
<dbReference type="GO" id="GO:0046695">
    <property type="term" value="C:SLIK (SAGA-like) complex"/>
    <property type="evidence" value="ECO:0007669"/>
    <property type="project" value="InterPro"/>
</dbReference>
<dbReference type="RefSeq" id="XP_016972253.1">
    <property type="nucleotide sequence ID" value="XM_017116764.1"/>
</dbReference>
<dbReference type="GO" id="GO:0016251">
    <property type="term" value="F:RNA polymerase II general transcription initiation factor activity"/>
    <property type="evidence" value="ECO:0007669"/>
    <property type="project" value="InterPro"/>
</dbReference>
<dbReference type="InterPro" id="IPR046344">
    <property type="entry name" value="TAF6_C_sf"/>
</dbReference>
<organism evidence="9">
    <name type="scientific">Drosophila rhopaloa</name>
    <name type="common">Fruit fly</name>
    <dbReference type="NCBI Taxonomy" id="1041015"/>
    <lineage>
        <taxon>Eukaryota</taxon>
        <taxon>Metazoa</taxon>
        <taxon>Ecdysozoa</taxon>
        <taxon>Arthropoda</taxon>
        <taxon>Hexapoda</taxon>
        <taxon>Insecta</taxon>
        <taxon>Pterygota</taxon>
        <taxon>Neoptera</taxon>
        <taxon>Endopterygota</taxon>
        <taxon>Diptera</taxon>
        <taxon>Brachycera</taxon>
        <taxon>Muscomorpha</taxon>
        <taxon>Ephydroidea</taxon>
        <taxon>Drosophilidae</taxon>
        <taxon>Drosophila</taxon>
        <taxon>Sophophora</taxon>
    </lineage>
</organism>
<gene>
    <name evidence="9" type="primary">LOC108039687</name>
    <name evidence="7" type="synonym">108039687</name>
</gene>
<dbReference type="GO" id="GO:0051123">
    <property type="term" value="P:RNA polymerase II preinitiation complex assembly"/>
    <property type="evidence" value="ECO:0007669"/>
    <property type="project" value="TreeGrafter"/>
</dbReference>
<protein>
    <submittedName>
        <fullName evidence="9">Transcription initiation factor TFIID subunit 6</fullName>
    </submittedName>
</protein>
<dbReference type="PANTHER" id="PTHR10221">
    <property type="entry name" value="TRANSCRIPTION INITIATION FACTOR TFIID SUBUNIT 6"/>
    <property type="match status" value="1"/>
</dbReference>
<reference evidence="8" key="1">
    <citation type="journal article" date="2021" name="Elife">
        <title>Highly contiguous assemblies of 101 drosophilid genomes.</title>
        <authorList>
            <person name="Kim B.Y."/>
            <person name="Wang J.R."/>
            <person name="Miller D.E."/>
            <person name="Barmina O."/>
            <person name="Delaney E."/>
            <person name="Thompson A."/>
            <person name="Comeault A.A."/>
            <person name="Peede D."/>
            <person name="D'Agostino E.R."/>
            <person name="Pelaez J."/>
            <person name="Aguilar J.M."/>
            <person name="Haji D."/>
            <person name="Matsunaga T."/>
            <person name="Armstrong E.E."/>
            <person name="Zych M."/>
            <person name="Ogawa Y."/>
            <person name="Stamenkovic-Radak M."/>
            <person name="Jelic M."/>
            <person name="Veselinovic M.S."/>
            <person name="Tanaskovic M."/>
            <person name="Eric P."/>
            <person name="Gao J.J."/>
            <person name="Katoh T.K."/>
            <person name="Toda M.J."/>
            <person name="Watabe H."/>
            <person name="Watada M."/>
            <person name="Davis J.S."/>
            <person name="Moyle L.C."/>
            <person name="Manoli G."/>
            <person name="Bertolini E."/>
            <person name="Kostal V."/>
            <person name="Hawley R.S."/>
            <person name="Takahashi A."/>
            <person name="Jones C.D."/>
            <person name="Price D.K."/>
            <person name="Whiteman N."/>
            <person name="Kopp A."/>
            <person name="Matute D.R."/>
            <person name="Petrov D.A."/>
        </authorList>
    </citation>
    <scope>NUCLEOTIDE SEQUENCE [LARGE SCALE GENOMIC DNA]</scope>
</reference>
<reference evidence="9" key="2">
    <citation type="submission" date="2025-04" db="UniProtKB">
        <authorList>
            <consortium name="RefSeq"/>
        </authorList>
    </citation>
    <scope>IDENTIFICATION</scope>
</reference>
<keyword evidence="8" id="KW-1185">Reference proteome</keyword>
<dbReference type="GO" id="GO:0000124">
    <property type="term" value="C:SAGA complex"/>
    <property type="evidence" value="ECO:0007669"/>
    <property type="project" value="InterPro"/>
</dbReference>
<dbReference type="Proteomes" id="UP001652680">
    <property type="component" value="Unassembled WGS sequence"/>
</dbReference>
<dbReference type="OrthoDB" id="361039at2759"/>
<evidence type="ECO:0000256" key="2">
    <source>
        <dbReference type="ARBA" id="ARBA00007688"/>
    </source>
</evidence>
<comment type="subcellular location">
    <subcellularLocation>
        <location evidence="1">Nucleus</location>
    </subcellularLocation>
</comment>
<keyword evidence="5" id="KW-0539">Nucleus</keyword>
<keyword evidence="3" id="KW-0805">Transcription regulation</keyword>
<dbReference type="FunFam" id="1.25.40.770:FF:000001">
    <property type="entry name" value="Transcription initiation factor TFIID subunit 6"/>
    <property type="match status" value="1"/>
</dbReference>
<keyword evidence="4" id="KW-0804">Transcription</keyword>
<evidence type="ECO:0000256" key="4">
    <source>
        <dbReference type="ARBA" id="ARBA00023163"/>
    </source>
</evidence>